<keyword evidence="2" id="KW-1185">Reference proteome</keyword>
<reference evidence="1 2" key="1">
    <citation type="submission" date="2018-03" db="EMBL/GenBank/DDBJ databases">
        <title>The draft genome of Mesorhizobium soli JCM 19897.</title>
        <authorList>
            <person name="Li L."/>
            <person name="Liu L."/>
            <person name="Liang L."/>
            <person name="Wang T."/>
            <person name="Zhang X."/>
        </authorList>
    </citation>
    <scope>NUCLEOTIDE SEQUENCE [LARGE SCALE GENOMIC DNA]</scope>
    <source>
        <strain evidence="1 2">JCM 19897</strain>
    </source>
</reference>
<dbReference type="Proteomes" id="UP000240653">
    <property type="component" value="Unassembled WGS sequence"/>
</dbReference>
<accession>A0A2P7S8Y8</accession>
<organism evidence="1 2">
    <name type="scientific">Pseudaminobacter soli</name>
    <name type="common">ex Li et al. 2025</name>
    <dbReference type="NCBI Taxonomy" id="1295366"/>
    <lineage>
        <taxon>Bacteria</taxon>
        <taxon>Pseudomonadati</taxon>
        <taxon>Pseudomonadota</taxon>
        <taxon>Alphaproteobacteria</taxon>
        <taxon>Hyphomicrobiales</taxon>
        <taxon>Phyllobacteriaceae</taxon>
        <taxon>Pseudaminobacter</taxon>
    </lineage>
</organism>
<dbReference type="RefSeq" id="WP_106725467.1">
    <property type="nucleotide sequence ID" value="NZ_PXYL01000009.1"/>
</dbReference>
<sequence>MARHHKVLTPEHLNIVRRAFERVRCQRRLPRRGAQAERLALKALDLFKAGYIREAALARTLRQEA</sequence>
<comment type="caution">
    <text evidence="1">The sequence shown here is derived from an EMBL/GenBank/DDBJ whole genome shotgun (WGS) entry which is preliminary data.</text>
</comment>
<protein>
    <submittedName>
        <fullName evidence="1">Uncharacterized protein</fullName>
    </submittedName>
</protein>
<gene>
    <name evidence="1" type="ORF">C7I85_18445</name>
</gene>
<evidence type="ECO:0000313" key="2">
    <source>
        <dbReference type="Proteomes" id="UP000240653"/>
    </source>
</evidence>
<dbReference type="AlphaFoldDB" id="A0A2P7S8Y8"/>
<evidence type="ECO:0000313" key="1">
    <source>
        <dbReference type="EMBL" id="PSJ58934.1"/>
    </source>
</evidence>
<proteinExistence type="predicted"/>
<name>A0A2P7S8Y8_9HYPH</name>
<dbReference type="EMBL" id="PXYL01000009">
    <property type="protein sequence ID" value="PSJ58934.1"/>
    <property type="molecule type" value="Genomic_DNA"/>
</dbReference>